<evidence type="ECO:0000256" key="1">
    <source>
        <dbReference type="ARBA" id="ARBA00022679"/>
    </source>
</evidence>
<dbReference type="InterPro" id="IPR029035">
    <property type="entry name" value="DHS-like_NAD/FAD-binding_dom"/>
</dbReference>
<dbReference type="GO" id="GO:0005759">
    <property type="term" value="C:mitochondrial matrix"/>
    <property type="evidence" value="ECO:0007669"/>
    <property type="project" value="TreeGrafter"/>
</dbReference>
<dbReference type="GO" id="GO:0046872">
    <property type="term" value="F:metal ion binding"/>
    <property type="evidence" value="ECO:0007669"/>
    <property type="project" value="UniProtKB-KW"/>
</dbReference>
<sequence length="329" mass="36735">MAAQPALKSSLHSQLYRAVHTLVAAASRSDPSPPPSLQFVPTHVSARHDDAARLSDFIFSKKKLVCLTGAGISTESGIPDYRGEGVGLYATSRKKPMQFADFMASDRFRQSFWARNYVGWNSFNQVQPNMTHVFLANLEKRHDKVLHWLITQNVDGLHIKAGSRRITELHGTSFQTHCLSCGYMISRKTFQEHLREANPSFHAVSLAIRPDADVELTTEQVSSFNVPPCRKCQKGIMKPYIVYFGENVPKERVAFLYRMVEESDGLLVLGSSMQVYSGYRFAVSAAQQKKPIAIVNIGSTRADHLANLKLDNVRCADVLSFINIDSNSV</sequence>
<dbReference type="Gene3D" id="3.30.1600.10">
    <property type="entry name" value="SIR2/SIRT2 'Small Domain"/>
    <property type="match status" value="1"/>
</dbReference>
<evidence type="ECO:0000259" key="4">
    <source>
        <dbReference type="PROSITE" id="PS50305"/>
    </source>
</evidence>
<dbReference type="InterPro" id="IPR050134">
    <property type="entry name" value="NAD-dep_sirtuin_deacylases"/>
</dbReference>
<dbReference type="GO" id="GO:0017136">
    <property type="term" value="F:histone deacetylase activity, NAD-dependent"/>
    <property type="evidence" value="ECO:0007669"/>
    <property type="project" value="TreeGrafter"/>
</dbReference>
<evidence type="ECO:0000313" key="6">
    <source>
        <dbReference type="Proteomes" id="UP000186922"/>
    </source>
</evidence>
<dbReference type="PANTHER" id="PTHR11085">
    <property type="entry name" value="NAD-DEPENDENT PROTEIN DEACYLASE SIRTUIN-5, MITOCHONDRIAL-RELATED"/>
    <property type="match status" value="1"/>
</dbReference>
<dbReference type="GO" id="GO:0070403">
    <property type="term" value="F:NAD+ binding"/>
    <property type="evidence" value="ECO:0007669"/>
    <property type="project" value="InterPro"/>
</dbReference>
<proteinExistence type="predicted"/>
<dbReference type="AlphaFoldDB" id="A0A1D1UY65"/>
<dbReference type="InterPro" id="IPR003000">
    <property type="entry name" value="Sirtuin"/>
</dbReference>
<keyword evidence="1" id="KW-0808">Transferase</keyword>
<organism evidence="5 6">
    <name type="scientific">Ramazzottius varieornatus</name>
    <name type="common">Water bear</name>
    <name type="synonym">Tardigrade</name>
    <dbReference type="NCBI Taxonomy" id="947166"/>
    <lineage>
        <taxon>Eukaryota</taxon>
        <taxon>Metazoa</taxon>
        <taxon>Ecdysozoa</taxon>
        <taxon>Tardigrada</taxon>
        <taxon>Eutardigrada</taxon>
        <taxon>Parachela</taxon>
        <taxon>Hypsibioidea</taxon>
        <taxon>Ramazzottiidae</taxon>
        <taxon>Ramazzottius</taxon>
    </lineage>
</organism>
<protein>
    <submittedName>
        <fullName evidence="5">SIRT4</fullName>
    </submittedName>
</protein>
<dbReference type="PANTHER" id="PTHR11085:SF10">
    <property type="entry name" value="NAD-DEPENDENT PROTEIN DEACYLASE SIRTUIN-5, MITOCHONDRIAL-RELATED"/>
    <property type="match status" value="1"/>
</dbReference>
<dbReference type="PROSITE" id="PS50305">
    <property type="entry name" value="SIRTUIN"/>
    <property type="match status" value="1"/>
</dbReference>
<gene>
    <name evidence="5" type="primary">RvY_03400-1</name>
    <name evidence="5" type="synonym">RvY_03400.1</name>
    <name evidence="5" type="ORF">RvY_03400</name>
</gene>
<feature type="binding site" evidence="3">
    <location>
        <position position="178"/>
    </location>
    <ligand>
        <name>Zn(2+)</name>
        <dbReference type="ChEBI" id="CHEBI:29105"/>
    </ligand>
</feature>
<evidence type="ECO:0000256" key="3">
    <source>
        <dbReference type="PROSITE-ProRule" id="PRU00236"/>
    </source>
</evidence>
<dbReference type="InterPro" id="IPR026590">
    <property type="entry name" value="Ssirtuin_cat_dom"/>
</dbReference>
<feature type="binding site" evidence="3">
    <location>
        <position position="229"/>
    </location>
    <ligand>
        <name>Zn(2+)</name>
        <dbReference type="ChEBI" id="CHEBI:29105"/>
    </ligand>
</feature>
<dbReference type="STRING" id="947166.A0A1D1UY65"/>
<dbReference type="SUPFAM" id="SSF52467">
    <property type="entry name" value="DHS-like NAD/FAD-binding domain"/>
    <property type="match status" value="1"/>
</dbReference>
<keyword evidence="6" id="KW-1185">Reference proteome</keyword>
<dbReference type="Gene3D" id="3.40.50.1220">
    <property type="entry name" value="TPP-binding domain"/>
    <property type="match status" value="1"/>
</dbReference>
<dbReference type="OrthoDB" id="424302at2759"/>
<comment type="caution">
    <text evidence="5">The sequence shown here is derived from an EMBL/GenBank/DDBJ whole genome shotgun (WGS) entry which is preliminary data.</text>
</comment>
<feature type="domain" description="Deacetylase sirtuin-type" evidence="4">
    <location>
        <begin position="41"/>
        <end position="329"/>
    </location>
</feature>
<accession>A0A1D1UY65</accession>
<reference evidence="5 6" key="1">
    <citation type="journal article" date="2016" name="Nat. Commun.">
        <title>Extremotolerant tardigrade genome and improved radiotolerance of human cultured cells by tardigrade-unique protein.</title>
        <authorList>
            <person name="Hashimoto T."/>
            <person name="Horikawa D.D."/>
            <person name="Saito Y."/>
            <person name="Kuwahara H."/>
            <person name="Kozuka-Hata H."/>
            <person name="Shin-I T."/>
            <person name="Minakuchi Y."/>
            <person name="Ohishi K."/>
            <person name="Motoyama A."/>
            <person name="Aizu T."/>
            <person name="Enomoto A."/>
            <person name="Kondo K."/>
            <person name="Tanaka S."/>
            <person name="Hara Y."/>
            <person name="Koshikawa S."/>
            <person name="Sagara H."/>
            <person name="Miura T."/>
            <person name="Yokobori S."/>
            <person name="Miyagawa K."/>
            <person name="Suzuki Y."/>
            <person name="Kubo T."/>
            <person name="Oyama M."/>
            <person name="Kohara Y."/>
            <person name="Fujiyama A."/>
            <person name="Arakawa K."/>
            <person name="Katayama T."/>
            <person name="Toyoda A."/>
            <person name="Kunieda T."/>
        </authorList>
    </citation>
    <scope>NUCLEOTIDE SEQUENCE [LARGE SCALE GENOMIC DNA]</scope>
    <source>
        <strain evidence="5 6">YOKOZUNA-1</strain>
    </source>
</reference>
<name>A0A1D1UY65_RAMVA</name>
<dbReference type="InterPro" id="IPR026591">
    <property type="entry name" value="Sirtuin_cat_small_dom_sf"/>
</dbReference>
<feature type="binding site" evidence="3">
    <location>
        <position position="232"/>
    </location>
    <ligand>
        <name>Zn(2+)</name>
        <dbReference type="ChEBI" id="CHEBI:29105"/>
    </ligand>
</feature>
<feature type="binding site" evidence="3">
    <location>
        <position position="181"/>
    </location>
    <ligand>
        <name>Zn(2+)</name>
        <dbReference type="ChEBI" id="CHEBI:29105"/>
    </ligand>
</feature>
<dbReference type="NCBIfam" id="NF003738">
    <property type="entry name" value="PRK05333.1"/>
    <property type="match status" value="1"/>
</dbReference>
<keyword evidence="3" id="KW-0862">Zinc</keyword>
<dbReference type="Pfam" id="PF02146">
    <property type="entry name" value="SIR2"/>
    <property type="match status" value="1"/>
</dbReference>
<dbReference type="EMBL" id="BDGG01000002">
    <property type="protein sequence ID" value="GAU91078.1"/>
    <property type="molecule type" value="Genomic_DNA"/>
</dbReference>
<evidence type="ECO:0000313" key="5">
    <source>
        <dbReference type="EMBL" id="GAU91078.1"/>
    </source>
</evidence>
<keyword evidence="2" id="KW-0520">NAD</keyword>
<feature type="active site" description="Proton acceptor" evidence="3">
    <location>
        <position position="170"/>
    </location>
</feature>
<evidence type="ECO:0000256" key="2">
    <source>
        <dbReference type="ARBA" id="ARBA00023027"/>
    </source>
</evidence>
<dbReference type="Proteomes" id="UP000186922">
    <property type="component" value="Unassembled WGS sequence"/>
</dbReference>
<keyword evidence="3" id="KW-0479">Metal-binding</keyword>